<evidence type="ECO:0000256" key="6">
    <source>
        <dbReference type="ARBA" id="ARBA00022989"/>
    </source>
</evidence>
<feature type="transmembrane region" description="Helical" evidence="9">
    <location>
        <begin position="86"/>
        <end position="111"/>
    </location>
</feature>
<protein>
    <submittedName>
        <fullName evidence="10">Uncharacterized protein</fullName>
    </submittedName>
</protein>
<dbReference type="SUPFAM" id="SSF103506">
    <property type="entry name" value="Mitochondrial carrier"/>
    <property type="match status" value="1"/>
</dbReference>
<accession>A0A815LCK8</accession>
<dbReference type="GO" id="GO:0031966">
    <property type="term" value="C:mitochondrial membrane"/>
    <property type="evidence" value="ECO:0007669"/>
    <property type="project" value="UniProtKB-SubCell"/>
</dbReference>
<dbReference type="OrthoDB" id="193856at2759"/>
<dbReference type="Proteomes" id="UP000663882">
    <property type="component" value="Unassembled WGS sequence"/>
</dbReference>
<reference evidence="10" key="1">
    <citation type="submission" date="2021-02" db="EMBL/GenBank/DDBJ databases">
        <authorList>
            <person name="Nowell W R."/>
        </authorList>
    </citation>
    <scope>NUCLEOTIDE SEQUENCE</scope>
</reference>
<evidence type="ECO:0000256" key="1">
    <source>
        <dbReference type="ARBA" id="ARBA00004225"/>
    </source>
</evidence>
<feature type="transmembrane region" description="Helical" evidence="9">
    <location>
        <begin position="57"/>
        <end position="74"/>
    </location>
</feature>
<dbReference type="InterPro" id="IPR050567">
    <property type="entry name" value="Mitochondrial_Carrier"/>
</dbReference>
<dbReference type="Pfam" id="PF00153">
    <property type="entry name" value="Mito_carr"/>
    <property type="match status" value="1"/>
</dbReference>
<comment type="subcellular location">
    <subcellularLocation>
        <location evidence="1">Mitochondrion membrane</location>
        <topology evidence="1">Multi-pass membrane protein</topology>
    </subcellularLocation>
</comment>
<evidence type="ECO:0000313" key="10">
    <source>
        <dbReference type="EMBL" id="CAF1404312.1"/>
    </source>
</evidence>
<gene>
    <name evidence="11" type="ORF">OTI717_LOCUS32611</name>
    <name evidence="10" type="ORF">RFH988_LOCUS34978</name>
</gene>
<evidence type="ECO:0000313" key="11">
    <source>
        <dbReference type="EMBL" id="CAF4069913.1"/>
    </source>
</evidence>
<organism evidence="10 12">
    <name type="scientific">Rotaria sordida</name>
    <dbReference type="NCBI Taxonomy" id="392033"/>
    <lineage>
        <taxon>Eukaryota</taxon>
        <taxon>Metazoa</taxon>
        <taxon>Spiralia</taxon>
        <taxon>Gnathifera</taxon>
        <taxon>Rotifera</taxon>
        <taxon>Eurotatoria</taxon>
        <taxon>Bdelloidea</taxon>
        <taxon>Philodinida</taxon>
        <taxon>Philodinidae</taxon>
        <taxon>Rotaria</taxon>
    </lineage>
</organism>
<keyword evidence="3" id="KW-0813">Transport</keyword>
<dbReference type="Proteomes" id="UP000663823">
    <property type="component" value="Unassembled WGS sequence"/>
</dbReference>
<dbReference type="EMBL" id="CAJNOO010005107">
    <property type="protein sequence ID" value="CAF1404312.1"/>
    <property type="molecule type" value="Genomic_DNA"/>
</dbReference>
<evidence type="ECO:0000256" key="2">
    <source>
        <dbReference type="ARBA" id="ARBA00006375"/>
    </source>
</evidence>
<evidence type="ECO:0000256" key="4">
    <source>
        <dbReference type="ARBA" id="ARBA00022692"/>
    </source>
</evidence>
<dbReference type="InterPro" id="IPR018108">
    <property type="entry name" value="MCP_transmembrane"/>
</dbReference>
<keyword evidence="7" id="KW-0496">Mitochondrion</keyword>
<dbReference type="EMBL" id="CAJOAX010010146">
    <property type="protein sequence ID" value="CAF4069913.1"/>
    <property type="molecule type" value="Genomic_DNA"/>
</dbReference>
<evidence type="ECO:0000256" key="8">
    <source>
        <dbReference type="ARBA" id="ARBA00023136"/>
    </source>
</evidence>
<keyword evidence="5" id="KW-0677">Repeat</keyword>
<comment type="caution">
    <text evidence="10">The sequence shown here is derived from an EMBL/GenBank/DDBJ whole genome shotgun (WGS) entry which is preliminary data.</text>
</comment>
<dbReference type="GO" id="GO:0022857">
    <property type="term" value="F:transmembrane transporter activity"/>
    <property type="evidence" value="ECO:0007669"/>
    <property type="project" value="TreeGrafter"/>
</dbReference>
<dbReference type="Gene3D" id="1.50.40.10">
    <property type="entry name" value="Mitochondrial carrier domain"/>
    <property type="match status" value="1"/>
</dbReference>
<dbReference type="PANTHER" id="PTHR45624">
    <property type="entry name" value="MITOCHONDRIAL BASIC AMINO ACIDS TRANSPORTER-RELATED"/>
    <property type="match status" value="1"/>
</dbReference>
<keyword evidence="8 9" id="KW-0472">Membrane</keyword>
<keyword evidence="4 9" id="KW-0812">Transmembrane</keyword>
<name>A0A815LCK8_9BILA</name>
<evidence type="ECO:0000256" key="9">
    <source>
        <dbReference type="SAM" id="Phobius"/>
    </source>
</evidence>
<proteinExistence type="inferred from homology"/>
<sequence length="117" mass="13585">MSINQITVTIVDYSFDSVKVCLQTQTLNYRLYSDSLDYFIKITRQESILEFYKDMSSLMFAVAIINWMVFFSIQNLSKNLFNHPNIYFALAITGGIADCTQAFICLPVEFIKTYLQM</sequence>
<evidence type="ECO:0000256" key="7">
    <source>
        <dbReference type="ARBA" id="ARBA00023128"/>
    </source>
</evidence>
<evidence type="ECO:0000313" key="12">
    <source>
        <dbReference type="Proteomes" id="UP000663882"/>
    </source>
</evidence>
<evidence type="ECO:0000256" key="5">
    <source>
        <dbReference type="ARBA" id="ARBA00022737"/>
    </source>
</evidence>
<comment type="similarity">
    <text evidence="2">Belongs to the mitochondrial carrier (TC 2.A.29) family.</text>
</comment>
<dbReference type="InterPro" id="IPR023395">
    <property type="entry name" value="MCP_dom_sf"/>
</dbReference>
<evidence type="ECO:0000256" key="3">
    <source>
        <dbReference type="ARBA" id="ARBA00022448"/>
    </source>
</evidence>
<dbReference type="AlphaFoldDB" id="A0A815LCK8"/>
<keyword evidence="6 9" id="KW-1133">Transmembrane helix</keyword>